<dbReference type="GO" id="GO:0032259">
    <property type="term" value="P:methylation"/>
    <property type="evidence" value="ECO:0007669"/>
    <property type="project" value="UniProtKB-KW"/>
</dbReference>
<dbReference type="CDD" id="cd02440">
    <property type="entry name" value="AdoMet_MTases"/>
    <property type="match status" value="1"/>
</dbReference>
<sequence length="272" mass="32140">MNNKDILKNSNNGSDESKEIFLNNMEEYEDPDLYDSENEMYKDDLGLILEWAEKTKGKIIELACGTGRIALELAERGMEVVGVDLNKQMLKKAEEKAKGRNLYVQWILQDCTELNLNIKSTFIYMVGNSFQHFLTNESQDKLFESVSNYLDINGIFIFDTRFPSLEELLQPEKEEYWKSYIDEKNRKVDLYTLSSYDALNQIQHYKTIRIYNEDTFKEKSQETNISLRYVYPQEMRRVLQQYGFEILNIYGYWDKRELTPKSSSMIVVCKKV</sequence>
<dbReference type="STRING" id="1121298.SAMN05444401_3703"/>
<protein>
    <submittedName>
        <fullName evidence="3">Methyltransferase domain-containing protein</fullName>
    </submittedName>
</protein>
<dbReference type="Gene3D" id="2.20.25.110">
    <property type="entry name" value="S-adenosyl-L-methionine-dependent methyltransferases"/>
    <property type="match status" value="1"/>
</dbReference>
<dbReference type="GO" id="GO:0008168">
    <property type="term" value="F:methyltransferase activity"/>
    <property type="evidence" value="ECO:0007669"/>
    <property type="project" value="UniProtKB-KW"/>
</dbReference>
<dbReference type="Pfam" id="PF13649">
    <property type="entry name" value="Methyltransf_25"/>
    <property type="match status" value="1"/>
</dbReference>
<dbReference type="InterPro" id="IPR041698">
    <property type="entry name" value="Methyltransf_25"/>
</dbReference>
<dbReference type="Gene3D" id="3.40.50.150">
    <property type="entry name" value="Vaccinia Virus protein VP39"/>
    <property type="match status" value="1"/>
</dbReference>
<name>A0A1M6LM68_9CLOT</name>
<gene>
    <name evidence="3" type="ORF">SAMN05444401_3703</name>
</gene>
<dbReference type="EMBL" id="FQZO01000007">
    <property type="protein sequence ID" value="SHJ72306.1"/>
    <property type="molecule type" value="Genomic_DNA"/>
</dbReference>
<evidence type="ECO:0000259" key="2">
    <source>
        <dbReference type="Pfam" id="PF13649"/>
    </source>
</evidence>
<dbReference type="InterPro" id="IPR029063">
    <property type="entry name" value="SAM-dependent_MTases_sf"/>
</dbReference>
<evidence type="ECO:0000256" key="1">
    <source>
        <dbReference type="ARBA" id="ARBA00022679"/>
    </source>
</evidence>
<evidence type="ECO:0000313" key="4">
    <source>
        <dbReference type="Proteomes" id="UP000184080"/>
    </source>
</evidence>
<reference evidence="3 4" key="1">
    <citation type="submission" date="2016-11" db="EMBL/GenBank/DDBJ databases">
        <authorList>
            <person name="Jaros S."/>
            <person name="Januszkiewicz K."/>
            <person name="Wedrychowicz H."/>
        </authorList>
    </citation>
    <scope>NUCLEOTIDE SEQUENCE [LARGE SCALE GENOMIC DNA]</scope>
    <source>
        <strain evidence="3 4">DSM 21864</strain>
    </source>
</reference>
<dbReference type="AlphaFoldDB" id="A0A1M6LM68"/>
<dbReference type="SUPFAM" id="SSF53335">
    <property type="entry name" value="S-adenosyl-L-methionine-dependent methyltransferases"/>
    <property type="match status" value="1"/>
</dbReference>
<dbReference type="Proteomes" id="UP000184080">
    <property type="component" value="Unassembled WGS sequence"/>
</dbReference>
<keyword evidence="4" id="KW-1185">Reference proteome</keyword>
<organism evidence="3 4">
    <name type="scientific">Clostridium amylolyticum</name>
    <dbReference type="NCBI Taxonomy" id="1121298"/>
    <lineage>
        <taxon>Bacteria</taxon>
        <taxon>Bacillati</taxon>
        <taxon>Bacillota</taxon>
        <taxon>Clostridia</taxon>
        <taxon>Eubacteriales</taxon>
        <taxon>Clostridiaceae</taxon>
        <taxon>Clostridium</taxon>
    </lineage>
</organism>
<feature type="domain" description="Methyltransferase" evidence="2">
    <location>
        <begin position="59"/>
        <end position="154"/>
    </location>
</feature>
<keyword evidence="1 3" id="KW-0808">Transferase</keyword>
<proteinExistence type="predicted"/>
<dbReference type="PANTHER" id="PTHR43861">
    <property type="entry name" value="TRANS-ACONITATE 2-METHYLTRANSFERASE-RELATED"/>
    <property type="match status" value="1"/>
</dbReference>
<accession>A0A1M6LM68</accession>
<keyword evidence="3" id="KW-0489">Methyltransferase</keyword>
<dbReference type="RefSeq" id="WP_207650309.1">
    <property type="nucleotide sequence ID" value="NZ_FQZO01000007.1"/>
</dbReference>
<evidence type="ECO:0000313" key="3">
    <source>
        <dbReference type="EMBL" id="SHJ72306.1"/>
    </source>
</evidence>